<keyword evidence="3" id="KW-1185">Reference proteome</keyword>
<name>A0A5N7A2L1_9EURO</name>
<proteinExistence type="predicted"/>
<dbReference type="RefSeq" id="XP_031927153.1">
    <property type="nucleotide sequence ID" value="XM_032064746.1"/>
</dbReference>
<feature type="chain" id="PRO_5024876480" description="Phosphoglycerate mutase family protein" evidence="1">
    <location>
        <begin position="24"/>
        <end position="189"/>
    </location>
</feature>
<evidence type="ECO:0000313" key="2">
    <source>
        <dbReference type="EMBL" id="KAE8364072.1"/>
    </source>
</evidence>
<gene>
    <name evidence="2" type="ORF">BDV27DRAFT_118776</name>
</gene>
<keyword evidence="1" id="KW-0732">Signal</keyword>
<sequence>MATTLYLLLHFFLFSALHGLTYASTPPTVYLIRHGEKPDDPLDSGLNADGWKRAECVRSVFGEDSPYDIGYIMAPHISKKGEHRRSYETVHSLATDLGLTVDTSCKRNKVYCVAEAVSDYEGPGNILISWRHGKMRELVQALGYDDPPEYPEDRFDLIWTIPYPYDNITDIRSEDCPVLDVPEDLTVEL</sequence>
<dbReference type="InterPro" id="IPR029033">
    <property type="entry name" value="His_PPase_superfam"/>
</dbReference>
<evidence type="ECO:0000256" key="1">
    <source>
        <dbReference type="SAM" id="SignalP"/>
    </source>
</evidence>
<dbReference type="AlphaFoldDB" id="A0A5N7A2L1"/>
<dbReference type="GeneID" id="43649192"/>
<dbReference type="Proteomes" id="UP000326268">
    <property type="component" value="Unassembled WGS sequence"/>
</dbReference>
<organism evidence="2 3">
    <name type="scientific">Aspergillus caelatus</name>
    <dbReference type="NCBI Taxonomy" id="61420"/>
    <lineage>
        <taxon>Eukaryota</taxon>
        <taxon>Fungi</taxon>
        <taxon>Dikarya</taxon>
        <taxon>Ascomycota</taxon>
        <taxon>Pezizomycotina</taxon>
        <taxon>Eurotiomycetes</taxon>
        <taxon>Eurotiomycetidae</taxon>
        <taxon>Eurotiales</taxon>
        <taxon>Aspergillaceae</taxon>
        <taxon>Aspergillus</taxon>
        <taxon>Aspergillus subgen. Circumdati</taxon>
    </lineage>
</organism>
<evidence type="ECO:0008006" key="4">
    <source>
        <dbReference type="Google" id="ProtNLM"/>
    </source>
</evidence>
<reference evidence="2 3" key="1">
    <citation type="submission" date="2019-04" db="EMBL/GenBank/DDBJ databases">
        <title>Friends and foes A comparative genomics studyof 23 Aspergillus species from section Flavi.</title>
        <authorList>
            <consortium name="DOE Joint Genome Institute"/>
            <person name="Kjaerbolling I."/>
            <person name="Vesth T."/>
            <person name="Frisvad J.C."/>
            <person name="Nybo J.L."/>
            <person name="Theobald S."/>
            <person name="Kildgaard S."/>
            <person name="Isbrandt T."/>
            <person name="Kuo A."/>
            <person name="Sato A."/>
            <person name="Lyhne E.K."/>
            <person name="Kogle M.E."/>
            <person name="Wiebenga A."/>
            <person name="Kun R.S."/>
            <person name="Lubbers R.J."/>
            <person name="Makela M.R."/>
            <person name="Barry K."/>
            <person name="Chovatia M."/>
            <person name="Clum A."/>
            <person name="Daum C."/>
            <person name="Haridas S."/>
            <person name="He G."/>
            <person name="LaButti K."/>
            <person name="Lipzen A."/>
            <person name="Mondo S."/>
            <person name="Riley R."/>
            <person name="Salamov A."/>
            <person name="Simmons B.A."/>
            <person name="Magnuson J.K."/>
            <person name="Henrissat B."/>
            <person name="Mortensen U.H."/>
            <person name="Larsen T.O."/>
            <person name="Devries R.P."/>
            <person name="Grigoriev I.V."/>
            <person name="Machida M."/>
            <person name="Baker S.E."/>
            <person name="Andersen M.R."/>
        </authorList>
    </citation>
    <scope>NUCLEOTIDE SEQUENCE [LARGE SCALE GENOMIC DNA]</scope>
    <source>
        <strain evidence="2 3">CBS 763.97</strain>
    </source>
</reference>
<dbReference type="OrthoDB" id="425925at2759"/>
<dbReference type="EMBL" id="ML737660">
    <property type="protein sequence ID" value="KAE8364072.1"/>
    <property type="molecule type" value="Genomic_DNA"/>
</dbReference>
<feature type="signal peptide" evidence="1">
    <location>
        <begin position="1"/>
        <end position="23"/>
    </location>
</feature>
<accession>A0A5N7A2L1</accession>
<evidence type="ECO:0000313" key="3">
    <source>
        <dbReference type="Proteomes" id="UP000326268"/>
    </source>
</evidence>
<protein>
    <recommendedName>
        <fullName evidence="4">Phosphoglycerate mutase family protein</fullName>
    </recommendedName>
</protein>
<dbReference type="SUPFAM" id="SSF53254">
    <property type="entry name" value="Phosphoglycerate mutase-like"/>
    <property type="match status" value="1"/>
</dbReference>